<sequence length="348" mass="34511">MRAVSALRRLPGAAVLLPLTAGMAVAAVSGGRSGLGPFTTGMSGGAISYVSLLLVCIGAQISPGSLRPVASRIAVVLAGATLIPGAAALAYARLAGRDGIDGVSSLAVAAAAVCTSNALWLVLARRYGSDTDAWGGAVASILNSAPIAPMLILAAVSRHHALPWCGMIDALAPLALGVVVGRLAPVCRTALAGAIPVLVIALSFGLGTQVHLRNLGGQLVAGAALGAAAAIVSGGLVALGWRFVLHRPATVGFGAAACTVTVPLTPAIVAAADPRWAPLVPAATAQLAVALIVSTLAAPALTAAAHAWTLRAHHRPAHLAGHPRPAVRTAVVARTARGLPDLIPIDHT</sequence>
<keyword evidence="4" id="KW-0762">Sugar transport</keyword>
<proteinExistence type="inferred from homology"/>
<feature type="transmembrane region" description="Helical" evidence="9">
    <location>
        <begin position="251"/>
        <end position="272"/>
    </location>
</feature>
<evidence type="ECO:0000256" key="7">
    <source>
        <dbReference type="ARBA" id="ARBA00022989"/>
    </source>
</evidence>
<dbReference type="GO" id="GO:0016020">
    <property type="term" value="C:membrane"/>
    <property type="evidence" value="ECO:0007669"/>
    <property type="project" value="InterPro"/>
</dbReference>
<evidence type="ECO:0000256" key="4">
    <source>
        <dbReference type="ARBA" id="ARBA00022597"/>
    </source>
</evidence>
<keyword evidence="2" id="KW-0813">Transport</keyword>
<feature type="transmembrane region" description="Helical" evidence="9">
    <location>
        <begin position="284"/>
        <end position="305"/>
    </location>
</feature>
<evidence type="ECO:0000256" key="8">
    <source>
        <dbReference type="ARBA" id="ARBA00023136"/>
    </source>
</evidence>
<dbReference type="Pfam" id="PF03812">
    <property type="entry name" value="KdgT"/>
    <property type="match status" value="1"/>
</dbReference>
<feature type="transmembrane region" description="Helical" evidence="9">
    <location>
        <begin position="219"/>
        <end position="239"/>
    </location>
</feature>
<accession>A0A8J4A604</accession>
<evidence type="ECO:0000313" key="10">
    <source>
        <dbReference type="EMBL" id="GIL25531.1"/>
    </source>
</evidence>
<comment type="caution">
    <text evidence="10">The sequence shown here is derived from an EMBL/GenBank/DDBJ whole genome shotgun (WGS) entry which is preliminary data.</text>
</comment>
<dbReference type="EMBL" id="BOPO01000006">
    <property type="protein sequence ID" value="GIL25531.1"/>
    <property type="molecule type" value="Genomic_DNA"/>
</dbReference>
<keyword evidence="8 9" id="KW-0472">Membrane</keyword>
<evidence type="ECO:0000256" key="2">
    <source>
        <dbReference type="ARBA" id="ARBA00022448"/>
    </source>
</evidence>
<evidence type="ECO:0000256" key="5">
    <source>
        <dbReference type="ARBA" id="ARBA00022692"/>
    </source>
</evidence>
<dbReference type="RefSeq" id="WP_207123137.1">
    <property type="nucleotide sequence ID" value="NZ_BOPO01000006.1"/>
</dbReference>
<evidence type="ECO:0000256" key="9">
    <source>
        <dbReference type="SAM" id="Phobius"/>
    </source>
</evidence>
<keyword evidence="3" id="KW-1003">Cell membrane</keyword>
<evidence type="ECO:0000256" key="1">
    <source>
        <dbReference type="ARBA" id="ARBA00006430"/>
    </source>
</evidence>
<feature type="transmembrane region" description="Helical" evidence="9">
    <location>
        <begin position="73"/>
        <end position="91"/>
    </location>
</feature>
<dbReference type="InterPro" id="IPR004684">
    <property type="entry name" value="2keto-3dGluconate_permease"/>
</dbReference>
<dbReference type="GO" id="GO:0015649">
    <property type="term" value="F:2-keto-3-deoxygluconate:proton symporter activity"/>
    <property type="evidence" value="ECO:0007669"/>
    <property type="project" value="InterPro"/>
</dbReference>
<name>A0A8J4A604_9ACTN</name>
<feature type="transmembrane region" description="Helical" evidence="9">
    <location>
        <begin position="134"/>
        <end position="155"/>
    </location>
</feature>
<dbReference type="Proteomes" id="UP000614996">
    <property type="component" value="Unassembled WGS sequence"/>
</dbReference>
<protein>
    <submittedName>
        <fullName evidence="10">2-keto-3-deoxygluconate permease</fullName>
    </submittedName>
</protein>
<feature type="transmembrane region" description="Helical" evidence="9">
    <location>
        <begin position="42"/>
        <end position="61"/>
    </location>
</feature>
<evidence type="ECO:0000256" key="3">
    <source>
        <dbReference type="ARBA" id="ARBA00022475"/>
    </source>
</evidence>
<organism evidence="10 11">
    <name type="scientific">Actinocatenispora comari</name>
    <dbReference type="NCBI Taxonomy" id="2807577"/>
    <lineage>
        <taxon>Bacteria</taxon>
        <taxon>Bacillati</taxon>
        <taxon>Actinomycetota</taxon>
        <taxon>Actinomycetes</taxon>
        <taxon>Micromonosporales</taxon>
        <taxon>Micromonosporaceae</taxon>
        <taxon>Actinocatenispora</taxon>
    </lineage>
</organism>
<gene>
    <name evidence="10" type="primary">kdgT_1</name>
    <name evidence="10" type="ORF">NUM_07860</name>
</gene>
<evidence type="ECO:0000313" key="11">
    <source>
        <dbReference type="Proteomes" id="UP000614996"/>
    </source>
</evidence>
<evidence type="ECO:0000256" key="6">
    <source>
        <dbReference type="ARBA" id="ARBA00022847"/>
    </source>
</evidence>
<feature type="transmembrane region" description="Helical" evidence="9">
    <location>
        <begin position="103"/>
        <end position="122"/>
    </location>
</feature>
<feature type="transmembrane region" description="Helical" evidence="9">
    <location>
        <begin position="190"/>
        <end position="207"/>
    </location>
</feature>
<keyword evidence="11" id="KW-1185">Reference proteome</keyword>
<dbReference type="AlphaFoldDB" id="A0A8J4A604"/>
<reference evidence="11" key="1">
    <citation type="journal article" date="2021" name="Int. J. Syst. Evol. Microbiol.">
        <title>Actinocatenispora comari sp. nov., an endophytic actinomycete isolated from aerial parts of Comarum salesowianum.</title>
        <authorList>
            <person name="Oyunbileg N."/>
            <person name="Iizaka Y."/>
            <person name="Hamada M."/>
            <person name="Davaapurev B.O."/>
            <person name="Fukumoto A."/>
            <person name="Tsetseg B."/>
            <person name="Kato F."/>
            <person name="Tamura T."/>
            <person name="Batkhuu J."/>
            <person name="Anzai Y."/>
        </authorList>
    </citation>
    <scope>NUCLEOTIDE SEQUENCE [LARGE SCALE GENOMIC DNA]</scope>
    <source>
        <strain evidence="11">NUM-2625</strain>
    </source>
</reference>
<keyword evidence="6" id="KW-0769">Symport</keyword>
<keyword evidence="5 9" id="KW-0812">Transmembrane</keyword>
<feature type="transmembrane region" description="Helical" evidence="9">
    <location>
        <begin position="161"/>
        <end position="183"/>
    </location>
</feature>
<comment type="similarity">
    <text evidence="1">Belongs to the KdgT transporter family.</text>
</comment>
<keyword evidence="7 9" id="KW-1133">Transmembrane helix</keyword>